<keyword evidence="5 7" id="KW-1133">Transmembrane helix</keyword>
<dbReference type="CDD" id="cd06261">
    <property type="entry name" value="TM_PBP2"/>
    <property type="match status" value="1"/>
</dbReference>
<name>W4L4G2_9BACT</name>
<evidence type="ECO:0000256" key="4">
    <source>
        <dbReference type="ARBA" id="ARBA00022692"/>
    </source>
</evidence>
<dbReference type="InterPro" id="IPR035906">
    <property type="entry name" value="MetI-like_sf"/>
</dbReference>
<keyword evidence="6 7" id="KW-0472">Membrane</keyword>
<feature type="transmembrane region" description="Helical" evidence="7">
    <location>
        <begin position="62"/>
        <end position="82"/>
    </location>
</feature>
<keyword evidence="4 7" id="KW-0812">Transmembrane</keyword>
<keyword evidence="10" id="KW-1185">Reference proteome</keyword>
<dbReference type="EMBL" id="AZHX01003018">
    <property type="protein sequence ID" value="ETW92211.1"/>
    <property type="molecule type" value="Genomic_DNA"/>
</dbReference>
<evidence type="ECO:0000259" key="8">
    <source>
        <dbReference type="PROSITE" id="PS50928"/>
    </source>
</evidence>
<keyword evidence="3" id="KW-1003">Cell membrane</keyword>
<dbReference type="PANTHER" id="PTHR30465:SF43">
    <property type="entry name" value="OLIGOPEPTIDE ABC TRANSPORTER, PERMEASE PROTEIN"/>
    <property type="match status" value="1"/>
</dbReference>
<comment type="similarity">
    <text evidence="7">Belongs to the binding-protein-dependent transport system permease family.</text>
</comment>
<dbReference type="PROSITE" id="PS50928">
    <property type="entry name" value="ABC_TM1"/>
    <property type="match status" value="1"/>
</dbReference>
<sequence length="199" mass="21916">HQYSRGDHFLTTVAFVGLGLPDFLLALAFLVLAWILSGEVLTELFSSEYISAPWSFAKFLDLLKHVWIGVLAVIATGTAWVMRVMRGNLLNVLGSNYILAARAKGIPERVVIWKHGVRNALHPLVMALGTTLAWLINGFTITSVVLDLPTIQTVYLNATLQQDVFLGGTILILIGVLVLIGTLLADILLAWLDPRIRFE</sequence>
<evidence type="ECO:0000256" key="2">
    <source>
        <dbReference type="ARBA" id="ARBA00022448"/>
    </source>
</evidence>
<proteinExistence type="inferred from homology"/>
<evidence type="ECO:0000313" key="10">
    <source>
        <dbReference type="Proteomes" id="UP000019140"/>
    </source>
</evidence>
<gene>
    <name evidence="9" type="ORF">ETSY2_54125</name>
</gene>
<evidence type="ECO:0000313" key="9">
    <source>
        <dbReference type="EMBL" id="ETW92211.1"/>
    </source>
</evidence>
<feature type="transmembrane region" description="Helical" evidence="7">
    <location>
        <begin position="166"/>
        <end position="192"/>
    </location>
</feature>
<dbReference type="AlphaFoldDB" id="W4L4G2"/>
<evidence type="ECO:0000256" key="3">
    <source>
        <dbReference type="ARBA" id="ARBA00022475"/>
    </source>
</evidence>
<dbReference type="PANTHER" id="PTHR30465">
    <property type="entry name" value="INNER MEMBRANE ABC TRANSPORTER"/>
    <property type="match status" value="1"/>
</dbReference>
<dbReference type="HOGENOM" id="CLU_1368750_0_0_7"/>
<feature type="transmembrane region" description="Helical" evidence="7">
    <location>
        <begin position="124"/>
        <end position="146"/>
    </location>
</feature>
<comment type="subcellular location">
    <subcellularLocation>
        <location evidence="1 7">Cell membrane</location>
        <topology evidence="1 7">Multi-pass membrane protein</topology>
    </subcellularLocation>
</comment>
<dbReference type="Pfam" id="PF00528">
    <property type="entry name" value="BPD_transp_1"/>
    <property type="match status" value="1"/>
</dbReference>
<dbReference type="InterPro" id="IPR000515">
    <property type="entry name" value="MetI-like"/>
</dbReference>
<evidence type="ECO:0000256" key="6">
    <source>
        <dbReference type="ARBA" id="ARBA00023136"/>
    </source>
</evidence>
<feature type="domain" description="ABC transmembrane type-1" evidence="8">
    <location>
        <begin position="1"/>
        <end position="189"/>
    </location>
</feature>
<feature type="transmembrane region" description="Helical" evidence="7">
    <location>
        <begin position="12"/>
        <end position="36"/>
    </location>
</feature>
<evidence type="ECO:0000256" key="7">
    <source>
        <dbReference type="RuleBase" id="RU363032"/>
    </source>
</evidence>
<protein>
    <recommendedName>
        <fullName evidence="8">ABC transmembrane type-1 domain-containing protein</fullName>
    </recommendedName>
</protein>
<keyword evidence="2 7" id="KW-0813">Transport</keyword>
<comment type="caution">
    <text evidence="9">The sequence shown here is derived from an EMBL/GenBank/DDBJ whole genome shotgun (WGS) entry which is preliminary data.</text>
</comment>
<reference evidence="9 10" key="1">
    <citation type="journal article" date="2014" name="Nature">
        <title>An environmental bacterial taxon with a large and distinct metabolic repertoire.</title>
        <authorList>
            <person name="Wilson M.C."/>
            <person name="Mori T."/>
            <person name="Ruckert C."/>
            <person name="Uria A.R."/>
            <person name="Helf M.J."/>
            <person name="Takada K."/>
            <person name="Gernert C."/>
            <person name="Steffens U.A."/>
            <person name="Heycke N."/>
            <person name="Schmitt S."/>
            <person name="Rinke C."/>
            <person name="Helfrich E.J."/>
            <person name="Brachmann A.O."/>
            <person name="Gurgui C."/>
            <person name="Wakimoto T."/>
            <person name="Kracht M."/>
            <person name="Crusemann M."/>
            <person name="Hentschel U."/>
            <person name="Abe I."/>
            <person name="Matsunaga S."/>
            <person name="Kalinowski J."/>
            <person name="Takeyama H."/>
            <person name="Piel J."/>
        </authorList>
    </citation>
    <scope>NUCLEOTIDE SEQUENCE [LARGE SCALE GENOMIC DNA]</scope>
    <source>
        <strain evidence="10">TSY2</strain>
    </source>
</reference>
<organism evidence="9 10">
    <name type="scientific">Candidatus Entotheonella gemina</name>
    <dbReference type="NCBI Taxonomy" id="1429439"/>
    <lineage>
        <taxon>Bacteria</taxon>
        <taxon>Pseudomonadati</taxon>
        <taxon>Nitrospinota/Tectimicrobiota group</taxon>
        <taxon>Candidatus Tectimicrobiota</taxon>
        <taxon>Candidatus Entotheonellia</taxon>
        <taxon>Candidatus Entotheonellales</taxon>
        <taxon>Candidatus Entotheonellaceae</taxon>
        <taxon>Candidatus Entotheonella</taxon>
    </lineage>
</organism>
<dbReference type="GO" id="GO:0055085">
    <property type="term" value="P:transmembrane transport"/>
    <property type="evidence" value="ECO:0007669"/>
    <property type="project" value="InterPro"/>
</dbReference>
<evidence type="ECO:0000256" key="5">
    <source>
        <dbReference type="ARBA" id="ARBA00022989"/>
    </source>
</evidence>
<dbReference type="Proteomes" id="UP000019140">
    <property type="component" value="Unassembled WGS sequence"/>
</dbReference>
<evidence type="ECO:0000256" key="1">
    <source>
        <dbReference type="ARBA" id="ARBA00004651"/>
    </source>
</evidence>
<feature type="non-terminal residue" evidence="9">
    <location>
        <position position="1"/>
    </location>
</feature>
<accession>W4L4G2</accession>
<dbReference type="SUPFAM" id="SSF161098">
    <property type="entry name" value="MetI-like"/>
    <property type="match status" value="1"/>
</dbReference>
<dbReference type="GO" id="GO:0005886">
    <property type="term" value="C:plasma membrane"/>
    <property type="evidence" value="ECO:0007669"/>
    <property type="project" value="UniProtKB-SubCell"/>
</dbReference>
<dbReference type="Gene3D" id="1.10.3720.10">
    <property type="entry name" value="MetI-like"/>
    <property type="match status" value="1"/>
</dbReference>